<dbReference type="Gene3D" id="3.30.2310.20">
    <property type="entry name" value="RelE-like"/>
    <property type="match status" value="1"/>
</dbReference>
<protein>
    <submittedName>
        <fullName evidence="3">Addiction module toxin RelE</fullName>
    </submittedName>
</protein>
<evidence type="ECO:0000256" key="1">
    <source>
        <dbReference type="ARBA" id="ARBA00006226"/>
    </source>
</evidence>
<name>A0A1U9KTH5_9PROT</name>
<dbReference type="InterPro" id="IPR035093">
    <property type="entry name" value="RelE/ParE_toxin_dom_sf"/>
</dbReference>
<dbReference type="NCBIfam" id="TIGR02385">
    <property type="entry name" value="RelE_StbE"/>
    <property type="match status" value="1"/>
</dbReference>
<dbReference type="AlphaFoldDB" id="A0A1U9KTH5"/>
<dbReference type="STRING" id="320497.A0U93_15820"/>
<sequence>MTEYAIEFDDRALREWDGLDGSIRRKFEKKLEKLVLNPYSPGNELHGDLAGFYKIKLRQDGYRLVYQVVEQRIVIFVIAVGRREDNKIYTAATGRVPETPADRTKPPSGKRRKRQ</sequence>
<organism evidence="3 4">
    <name type="scientific">Neoasaia chiangmaiensis</name>
    <dbReference type="NCBI Taxonomy" id="320497"/>
    <lineage>
        <taxon>Bacteria</taxon>
        <taxon>Pseudomonadati</taxon>
        <taxon>Pseudomonadota</taxon>
        <taxon>Alphaproteobacteria</taxon>
        <taxon>Acetobacterales</taxon>
        <taxon>Acetobacteraceae</taxon>
        <taxon>Neoasaia</taxon>
    </lineage>
</organism>
<dbReference type="Proteomes" id="UP000188604">
    <property type="component" value="Chromosome"/>
</dbReference>
<dbReference type="EMBL" id="CP014691">
    <property type="protein sequence ID" value="AQS89144.1"/>
    <property type="molecule type" value="Genomic_DNA"/>
</dbReference>
<dbReference type="OrthoDB" id="9801234at2"/>
<dbReference type="SUPFAM" id="SSF143011">
    <property type="entry name" value="RelE-like"/>
    <property type="match status" value="1"/>
</dbReference>
<dbReference type="KEGG" id="nch:A0U93_15820"/>
<reference evidence="3 4" key="1">
    <citation type="submission" date="2016-03" db="EMBL/GenBank/DDBJ databases">
        <title>Acetic acid bacteria sequencing.</title>
        <authorList>
            <person name="Brandt J."/>
            <person name="Jakob F."/>
            <person name="Vogel R.F."/>
        </authorList>
    </citation>
    <scope>NUCLEOTIDE SEQUENCE [LARGE SCALE GENOMIC DNA]</scope>
    <source>
        <strain evidence="3 4">NBRC 101099</strain>
    </source>
</reference>
<gene>
    <name evidence="3" type="ORF">A0U93_15820</name>
</gene>
<keyword evidence="2" id="KW-1277">Toxin-antitoxin system</keyword>
<dbReference type="PANTHER" id="PTHR35601:SF1">
    <property type="entry name" value="TOXIN RELE"/>
    <property type="match status" value="1"/>
</dbReference>
<evidence type="ECO:0000313" key="3">
    <source>
        <dbReference type="EMBL" id="AQS89144.1"/>
    </source>
</evidence>
<comment type="similarity">
    <text evidence="1">Belongs to the RelE toxin family.</text>
</comment>
<dbReference type="InterPro" id="IPR007712">
    <property type="entry name" value="RelE/ParE_toxin"/>
</dbReference>
<dbReference type="Pfam" id="PF05016">
    <property type="entry name" value="ParE_toxin"/>
    <property type="match status" value="1"/>
</dbReference>
<dbReference type="RefSeq" id="WP_077808202.1">
    <property type="nucleotide sequence ID" value="NZ_BJXS01000011.1"/>
</dbReference>
<accession>A0A1U9KTH5</accession>
<proteinExistence type="inferred from homology"/>
<keyword evidence="4" id="KW-1185">Reference proteome</keyword>
<dbReference type="PANTHER" id="PTHR35601">
    <property type="entry name" value="TOXIN RELE"/>
    <property type="match status" value="1"/>
</dbReference>
<evidence type="ECO:0000256" key="2">
    <source>
        <dbReference type="ARBA" id="ARBA00022649"/>
    </source>
</evidence>
<evidence type="ECO:0000313" key="4">
    <source>
        <dbReference type="Proteomes" id="UP000188604"/>
    </source>
</evidence>